<dbReference type="Pfam" id="PF03564">
    <property type="entry name" value="DUF1759"/>
    <property type="match status" value="2"/>
</dbReference>
<reference evidence="2" key="2">
    <citation type="submission" date="2022-06" db="UniProtKB">
        <authorList>
            <consortium name="EnsemblMetazoa"/>
        </authorList>
    </citation>
    <scope>IDENTIFICATION</scope>
    <source>
        <strain evidence="2">PS312</strain>
    </source>
</reference>
<feature type="compositionally biased region" description="Polar residues" evidence="1">
    <location>
        <begin position="1378"/>
        <end position="1395"/>
    </location>
</feature>
<feature type="region of interest" description="Disordered" evidence="1">
    <location>
        <begin position="1705"/>
        <end position="1742"/>
    </location>
</feature>
<feature type="compositionally biased region" description="Basic and acidic residues" evidence="1">
    <location>
        <begin position="78"/>
        <end position="97"/>
    </location>
</feature>
<feature type="compositionally biased region" description="Low complexity" evidence="1">
    <location>
        <begin position="1713"/>
        <end position="1724"/>
    </location>
</feature>
<dbReference type="Gene3D" id="3.30.70.270">
    <property type="match status" value="2"/>
</dbReference>
<name>A0A2A6B9E5_PRIPA</name>
<dbReference type="SUPFAM" id="SSF56672">
    <property type="entry name" value="DNA/RNA polymerases"/>
    <property type="match status" value="2"/>
</dbReference>
<feature type="compositionally biased region" description="Low complexity" evidence="1">
    <location>
        <begin position="3140"/>
        <end position="3163"/>
    </location>
</feature>
<dbReference type="Pfam" id="PF05380">
    <property type="entry name" value="Peptidase_A17"/>
    <property type="match status" value="2"/>
</dbReference>
<feature type="region of interest" description="Disordered" evidence="1">
    <location>
        <begin position="2815"/>
        <end position="2839"/>
    </location>
</feature>
<feature type="region of interest" description="Disordered" evidence="1">
    <location>
        <begin position="143"/>
        <end position="180"/>
    </location>
</feature>
<dbReference type="InterPro" id="IPR005312">
    <property type="entry name" value="DUF1759"/>
</dbReference>
<dbReference type="EnsemblMetazoa" id="PPA33608.1">
    <property type="protein sequence ID" value="PPA33608.1"/>
    <property type="gene ID" value="WBGene00271977"/>
</dbReference>
<dbReference type="InterPro" id="IPR043128">
    <property type="entry name" value="Rev_trsase/Diguanyl_cyclase"/>
</dbReference>
<evidence type="ECO:0000256" key="1">
    <source>
        <dbReference type="SAM" id="MobiDB-lite"/>
    </source>
</evidence>
<dbReference type="Proteomes" id="UP000005239">
    <property type="component" value="Unassembled WGS sequence"/>
</dbReference>
<sequence>MTSTFASEYSNSHSKLVALQPVINSINDEISKLFDVTKNDEIAACSSTVARAIDNAHTIFEEYYESVAEIQSKIDSIDDKDEKERESNFMLEKKEETDANSALPFNSEKLNKLITKLEDRYHRVLESATKRVVSMLQVNSISSPPIPSVPSIPSSASHSNNSDDQSTPTGSAVDNSTPTHDFPSGIAGIDALVQRINCLESRVVSGNQSLLSHTPNIALPPIKLESFDGSDITKWPAYKYQLDTLILNQSHLSEVAKAFYVRSSLKGTAYALVSTIPTHEKFLEKIIKRLEVEYGRRNLTQATLLQSLLVIRSKSDKLADQIDSVRSMISLVHTIDEDYGLDGLVTQLQLAERIHCRFISFIMNHKPSKLLDALQLIEDSLRTELEELTITRAISNVHFNQSAVAPSNSSGQSNRPKPSVAGDHSFSRKLPKLPICVYCGQHTYSGDCTSVKSIKDRKEILRNKSLCHVCFASAHSTAACSKKCSNCNGKHHKSICEKSNRVSINTHSVFNKQPERLFNVKANVANPITDQVVSAHVHLDHGAQATLITKDLVNRLSLASIDKREMTISGYTGEHKGPSNYDIVNVVVHTDRGHYPIEAVVVPSINSIHTHALPAADLKVIRATLGRVPSHFSKPSEVHTDLLLSVGNTLELLEHSKETKLPCGFRLVQSSIGPIVVGSNKPRLQPISPVVSALTVTSPDTEETLENRIERMFSVDPASRVYETTEKEARKVANEVVNKHFDETIQKQGNEYVVQYSVKPEAMTQLPSNFDLATSRLVSTIKTLSKERSNLEYYDSIISDQLSLGQVEKVDPRDNEGIVHYLAHQPVFRPDKPTTPLRIVYDASAHLRNKPCLNDMIHPGPTDLEQIPALLIRSRSRKTLIVADVEKAFLQVKLHPSQRNMLRFLWIKDLDKPVNQQNILVLRFCVTPFGVNASPTLLSKVITHHIKTSSKNFDPNLIHQLLSNIYVDNVIINVDHASPTMYTQSKNIFKTMSMNLREYASNDQSFNNIVHESDRSKDEFQKLLGILWNVKTDQLSIKIPISEKKEKVSKRSMLSVVATPYDPLGLLNPLTLPPRLTIQSLWRSTLKWDETVDDSIRDSFHEQMRDLENFHLSINRYSNLSESDEITLVAFSDASKLAMAACVYNWSSTASPTLLISRTRLAPIKSNSTIPKMELDSLVMAHSLIRYTVEALRKEFPNKPIHVYFYSDSAVVLHWCKPEFSKQLGIFVTNRVKSIRDTRDELTTSQPLTYHHPRHVRSEHNPADHATRGMTSKEMNNPTHQWWTGPEWLKYDPNSWPNEDLSSLQCPSIDSFPIAIRSVTTVPAIETVFDLKQFSTLRKTIAVAATVYRFISRCASKTRNPSIHEKLKHLPDSSAFQLSASERSPSIMSNSSNPDQLPDYEQYAEDNNPGGGQLSNHSPMSQDPPIESPIEKTEETAPPPPNNVTRKTTGVKKLDTVKISKEISKSIIPVLTDTLTRSIVDSINETLIQSITSIMDDSMTVFTKNAVDIRASLHQLTTTVNNLASVVHSKPAPRSSIVPSPIPIVHHRKFSDASSSSSRTYPPRGTHTICGRSRSRSPHSNIRNRSPSRPSTSKTTPSRPRVQCTFCQSTQHMSKDCPIVISVSTRNAIMAQESRCLSIDDKDEKERESNFMLEKKEETDANSALPFNSEKLNKLITKLEDRYHRVLESATKRVVSMLQVNSISSPPIPSVPSIPSSASHSNNSDDQSTPTGSAVDNSTPTHDFPSGIAGIDALVQRINCLESRVVSGNQSLLSHTPNIALPPIKLESFDGSDITKWPAYKYQLDTLILNQSHLSEVAKAFYVRSSLKGTAYALVSTIPTHEKFLEKIIKRLEVEYGRRNLTQATLLQSLLVIRSKSDKLADQIDSVRSMISLVHTIDEDYGLDGLVTQLQLAERIHCRFISFIMNHKPSKLLDALQLIEDSLRTELEELTITRAISNVHFNQSAVAPSNSSGQSNRPKPSVAGDHSFSRKLPKLPICVYCGQHTYSGDCTSVKSIKDRKEILRNKSLCHVCFASAHSTAACSKKCSNCNGKHHKSICEKSNRVSINTHSVFNKQPERLFNVKANVANPITDQVVSAHVHLDHGAQATLITKDLVNRLSLASIDKREMTISGYTGEHKGPSNYDIVNVVVHTDRGHYPIEAVVVPSINSIHTHALPAADLKVIRATLGRVPSHFSKPSEVHTDLLLSVGNTLELLEHSKETKLPCGFRLVQSSIGPIVVGSNKPRLQPISPVVSALTVTSPDTEETLENRIERMFSVDPASRVYETTEKEARKVANEVVNKHFDETIQKQGNEYVVQYSVKPEAMTQLPSNFDLATSRLVSTIKTLSKERSNLEYYDSIISDQLSLGQVEKVDPRDNEGIVHYLAHQPVFRPDKPTTPLRIVYDASAHLRNKPCLNDMIHPGPTDLEQIPALLIRSRSRKTLIVADVEKAFLQVKLHPSQRNMLRFLWIKDLDKPVNQQNILVLRFCVTPFGVNASPTLLSKVITHHIKTSSKNFDPNLIHQLLSNIYVDNVIINVDHASPTMYTQSKNIFKTMSMNLREYASNDQSFNNIVHESDRSKDEFQKLLGILWNVKTDQLSIKIPISEKKEKVSKRSMLSVVATPYDPLGLLNPLTLPPRLTIQSLWRSTLKWDETVDDSIRDSFHEQMRDLENFHLSINRYSNLSESDEITLVAFSDASKLAMAACVYNWSSTASPTLLISRTRLAPIKSNSTIPKMELDSLVMAHSLIRYTVEALRKEFPNKPIHVYFYSDSAVVLHWCKPEFSKQLGIFVTNRVKSIRDTRDELTTSQPLTYHHPRHVRSEHNPADHATRGMTSKEMNNPTHQWWTGPEWLKYDPNSWPNEDLSSLQCPSIDSFPIAIRSVTTVPAIETVFDLKQFSTLRKTIAVAATVYRFISRCASKTRNPSIHEKLKHLPDSSAFQLSASERSPSIMSNSSNPDQLPDYEQYAEDNNPGGGQLSNHSPMSQDPPIESPIEKTEETAPPPPNNVTRKTTGVKKLDTVKISKEISKSIIPVLTDTLTRSIVDSINETLIQSITSIMDDSMTVFTKNAVDIRASLHQLTTTVNNLASVVHSKPAPRSSIVPSPIPIVHHRKFSDASSSSSRTYPPRGTHTICGRSRSRSPHSNIRNRSPSRPSTSKTTPSRPRVQCTFCQSTQHMSKDCPIVISVSTRNAIMAQESRCLRCFRPLNSSHRNTCEPDLCPLGCVTPLGVPIRHCEYFCPRNPKLSA</sequence>
<feature type="region of interest" description="Disordered" evidence="1">
    <location>
        <begin position="2940"/>
        <end position="3011"/>
    </location>
</feature>
<dbReference type="PANTHER" id="PTHR22955">
    <property type="entry name" value="RETROTRANSPOSON"/>
    <property type="match status" value="1"/>
</dbReference>
<feature type="region of interest" description="Disordered" evidence="1">
    <location>
        <begin position="78"/>
        <end position="100"/>
    </location>
</feature>
<feature type="compositionally biased region" description="Basic and acidic residues" evidence="1">
    <location>
        <begin position="1256"/>
        <end position="1267"/>
    </location>
</feature>
<accession>A0A2A6B9E5</accession>
<feature type="compositionally biased region" description="Polar residues" evidence="1">
    <location>
        <begin position="2940"/>
        <end position="2957"/>
    </location>
</feature>
<feature type="compositionally biased region" description="Low complexity" evidence="1">
    <location>
        <begin position="1578"/>
        <end position="1601"/>
    </location>
</feature>
<proteinExistence type="predicted"/>
<feature type="region of interest" description="Disordered" evidence="1">
    <location>
        <begin position="1966"/>
        <end position="1988"/>
    </location>
</feature>
<feature type="region of interest" description="Disordered" evidence="1">
    <location>
        <begin position="1378"/>
        <end position="1449"/>
    </location>
</feature>
<dbReference type="InterPro" id="IPR001878">
    <property type="entry name" value="Znf_CCHC"/>
</dbReference>
<evidence type="ECO:0000313" key="3">
    <source>
        <dbReference type="Proteomes" id="UP000005239"/>
    </source>
</evidence>
<keyword evidence="3" id="KW-1185">Reference proteome</keyword>
<gene>
    <name evidence="2" type="primary">WBGene00271977</name>
</gene>
<dbReference type="InterPro" id="IPR043502">
    <property type="entry name" value="DNA/RNA_pol_sf"/>
</dbReference>
<dbReference type="GO" id="GO:0003676">
    <property type="term" value="F:nucleic acid binding"/>
    <property type="evidence" value="ECO:0007669"/>
    <property type="project" value="InterPro"/>
</dbReference>
<dbReference type="GO" id="GO:0008270">
    <property type="term" value="F:zinc ion binding"/>
    <property type="evidence" value="ECO:0007669"/>
    <property type="project" value="InterPro"/>
</dbReference>
<feature type="compositionally biased region" description="Polar residues" evidence="1">
    <location>
        <begin position="1966"/>
        <end position="1978"/>
    </location>
</feature>
<feature type="region of interest" description="Disordered" evidence="1">
    <location>
        <begin position="1548"/>
        <end position="1602"/>
    </location>
</feature>
<dbReference type="PANTHER" id="PTHR22955:SF66">
    <property type="entry name" value="INTEGRASE CATALYTIC DOMAIN-CONTAINING PROTEIN"/>
    <property type="match status" value="1"/>
</dbReference>
<dbReference type="InterPro" id="IPR008042">
    <property type="entry name" value="Retrotrans_Pao"/>
</dbReference>
<feature type="compositionally biased region" description="Polar residues" evidence="1">
    <location>
        <begin position="163"/>
        <end position="179"/>
    </location>
</feature>
<feature type="region of interest" description="Disordered" evidence="1">
    <location>
        <begin position="3110"/>
        <end position="3163"/>
    </location>
</feature>
<protein>
    <submittedName>
        <fullName evidence="2">Uncharacterized protein</fullName>
    </submittedName>
</protein>
<feature type="compositionally biased region" description="Polar residues" evidence="1">
    <location>
        <begin position="1725"/>
        <end position="1741"/>
    </location>
</feature>
<feature type="compositionally biased region" description="Polar residues" evidence="1">
    <location>
        <begin position="404"/>
        <end position="416"/>
    </location>
</feature>
<evidence type="ECO:0000313" key="2">
    <source>
        <dbReference type="EnsemblMetazoa" id="PPA33608.1"/>
    </source>
</evidence>
<feature type="region of interest" description="Disordered" evidence="1">
    <location>
        <begin position="404"/>
        <end position="426"/>
    </location>
</feature>
<dbReference type="OrthoDB" id="5875526at2759"/>
<reference evidence="3" key="1">
    <citation type="journal article" date="2008" name="Nat. Genet.">
        <title>The Pristionchus pacificus genome provides a unique perspective on nematode lifestyle and parasitism.</title>
        <authorList>
            <person name="Dieterich C."/>
            <person name="Clifton S.W."/>
            <person name="Schuster L.N."/>
            <person name="Chinwalla A."/>
            <person name="Delehaunty K."/>
            <person name="Dinkelacker I."/>
            <person name="Fulton L."/>
            <person name="Fulton R."/>
            <person name="Godfrey J."/>
            <person name="Minx P."/>
            <person name="Mitreva M."/>
            <person name="Roeseler W."/>
            <person name="Tian H."/>
            <person name="Witte H."/>
            <person name="Yang S.P."/>
            <person name="Wilson R.K."/>
            <person name="Sommer R.J."/>
        </authorList>
    </citation>
    <scope>NUCLEOTIDE SEQUENCE [LARGE SCALE GENOMIC DNA]</scope>
    <source>
        <strain evidence="3">PS312</strain>
    </source>
</reference>
<feature type="compositionally biased region" description="Low complexity" evidence="1">
    <location>
        <begin position="151"/>
        <end position="162"/>
    </location>
</feature>
<organism evidence="2 3">
    <name type="scientific">Pristionchus pacificus</name>
    <name type="common">Parasitic nematode worm</name>
    <dbReference type="NCBI Taxonomy" id="54126"/>
    <lineage>
        <taxon>Eukaryota</taxon>
        <taxon>Metazoa</taxon>
        <taxon>Ecdysozoa</taxon>
        <taxon>Nematoda</taxon>
        <taxon>Chromadorea</taxon>
        <taxon>Rhabditida</taxon>
        <taxon>Rhabditina</taxon>
        <taxon>Diplogasteromorpha</taxon>
        <taxon>Diplogasteroidea</taxon>
        <taxon>Neodiplogasteridae</taxon>
        <taxon>Pristionchus</taxon>
    </lineage>
</organism>
<dbReference type="Gene3D" id="3.10.10.10">
    <property type="entry name" value="HIV Type 1 Reverse Transcriptase, subunit A, domain 1"/>
    <property type="match status" value="2"/>
</dbReference>
<accession>A0A8R1ULP2</accession>
<dbReference type="SMART" id="SM00343">
    <property type="entry name" value="ZnF_C2HC"/>
    <property type="match status" value="4"/>
</dbReference>
<feature type="region of interest" description="Disordered" evidence="1">
    <location>
        <begin position="1253"/>
        <end position="1277"/>
    </location>
</feature>
<feature type="compositionally biased region" description="Basic and acidic residues" evidence="1">
    <location>
        <begin position="2818"/>
        <end position="2829"/>
    </location>
</feature>